<keyword evidence="3" id="KW-0238">DNA-binding</keyword>
<proteinExistence type="predicted"/>
<feature type="domain" description="HTH gntR-type" evidence="6">
    <location>
        <begin position="440"/>
        <end position="508"/>
    </location>
</feature>
<evidence type="ECO:0000259" key="6">
    <source>
        <dbReference type="PROSITE" id="PS50949"/>
    </source>
</evidence>
<protein>
    <submittedName>
        <fullName evidence="8">GntR family transcriptional regulator</fullName>
    </submittedName>
</protein>
<dbReference type="PANTHER" id="PTHR30349">
    <property type="entry name" value="PHAGE INTEGRASE-RELATED"/>
    <property type="match status" value="1"/>
</dbReference>
<dbReference type="InterPro" id="IPR010998">
    <property type="entry name" value="Integrase_recombinase_N"/>
</dbReference>
<reference evidence="8 9" key="1">
    <citation type="submission" date="2019-02" db="EMBL/GenBank/DDBJ databases">
        <title>Jishengella sp. nov., isolated from a root of Zingiber montanum.</title>
        <authorList>
            <person name="Kuncharoen N."/>
            <person name="Kudo T."/>
            <person name="Masahiro Y."/>
            <person name="Ohkuma M."/>
            <person name="Tanasupawat S."/>
        </authorList>
    </citation>
    <scope>NUCLEOTIDE SEQUENCE [LARGE SCALE GENOMIC DNA]</scope>
    <source>
        <strain evidence="8 9">PLAI 1-1</strain>
    </source>
</reference>
<dbReference type="GO" id="GO:0003700">
    <property type="term" value="F:DNA-binding transcription factor activity"/>
    <property type="evidence" value="ECO:0007669"/>
    <property type="project" value="InterPro"/>
</dbReference>
<dbReference type="GO" id="GO:0015074">
    <property type="term" value="P:DNA integration"/>
    <property type="evidence" value="ECO:0007669"/>
    <property type="project" value="UniProtKB-KW"/>
</dbReference>
<dbReference type="SUPFAM" id="SSF56349">
    <property type="entry name" value="DNA breaking-rejoining enzymes"/>
    <property type="match status" value="1"/>
</dbReference>
<dbReference type="PROSITE" id="PS50949">
    <property type="entry name" value="HTH_GNTR"/>
    <property type="match status" value="1"/>
</dbReference>
<accession>A0A4R0GHI3</accession>
<evidence type="ECO:0000256" key="1">
    <source>
        <dbReference type="ARBA" id="ARBA00022908"/>
    </source>
</evidence>
<dbReference type="CDD" id="cd07377">
    <property type="entry name" value="WHTH_GntR"/>
    <property type="match status" value="1"/>
</dbReference>
<dbReference type="Gene3D" id="1.10.10.10">
    <property type="entry name" value="Winged helix-like DNA-binding domain superfamily/Winged helix DNA-binding domain"/>
    <property type="match status" value="1"/>
</dbReference>
<dbReference type="Pfam" id="PF00392">
    <property type="entry name" value="GntR"/>
    <property type="match status" value="1"/>
</dbReference>
<keyword evidence="1" id="KW-0229">DNA integration</keyword>
<dbReference type="OrthoDB" id="1850235at2"/>
<dbReference type="Gene3D" id="1.10.150.130">
    <property type="match status" value="1"/>
</dbReference>
<dbReference type="InterPro" id="IPR000524">
    <property type="entry name" value="Tscrpt_reg_HTH_GntR"/>
</dbReference>
<feature type="domain" description="Tyr recombinase" evidence="7">
    <location>
        <begin position="220"/>
        <end position="421"/>
    </location>
</feature>
<dbReference type="CDD" id="cd01189">
    <property type="entry name" value="INT_ICEBs1_C_like"/>
    <property type="match status" value="1"/>
</dbReference>
<dbReference type="InterPro" id="IPR013762">
    <property type="entry name" value="Integrase-like_cat_sf"/>
</dbReference>
<dbReference type="InterPro" id="IPR036390">
    <property type="entry name" value="WH_DNA-bd_sf"/>
</dbReference>
<gene>
    <name evidence="8" type="ORF">E0H26_18660</name>
</gene>
<name>A0A4R0GHI3_9ACTN</name>
<dbReference type="GO" id="GO:0006310">
    <property type="term" value="P:DNA recombination"/>
    <property type="evidence" value="ECO:0007669"/>
    <property type="project" value="UniProtKB-KW"/>
</dbReference>
<keyword evidence="4" id="KW-0804">Transcription</keyword>
<evidence type="ECO:0000256" key="2">
    <source>
        <dbReference type="ARBA" id="ARBA00023015"/>
    </source>
</evidence>
<dbReference type="InterPro" id="IPR004107">
    <property type="entry name" value="Integrase_SAM-like_N"/>
</dbReference>
<dbReference type="GO" id="GO:0003677">
    <property type="term" value="F:DNA binding"/>
    <property type="evidence" value="ECO:0007669"/>
    <property type="project" value="UniProtKB-KW"/>
</dbReference>
<dbReference type="SUPFAM" id="SSF46785">
    <property type="entry name" value="Winged helix' DNA-binding domain"/>
    <property type="match status" value="1"/>
</dbReference>
<organism evidence="8 9">
    <name type="scientific">Micromonospora zingiberis</name>
    <dbReference type="NCBI Taxonomy" id="2053011"/>
    <lineage>
        <taxon>Bacteria</taxon>
        <taxon>Bacillati</taxon>
        <taxon>Actinomycetota</taxon>
        <taxon>Actinomycetes</taxon>
        <taxon>Micromonosporales</taxon>
        <taxon>Micromonosporaceae</taxon>
        <taxon>Micromonospora</taxon>
    </lineage>
</organism>
<evidence type="ECO:0000256" key="3">
    <source>
        <dbReference type="ARBA" id="ARBA00023125"/>
    </source>
</evidence>
<evidence type="ECO:0000256" key="5">
    <source>
        <dbReference type="ARBA" id="ARBA00023172"/>
    </source>
</evidence>
<sequence>MGLFVVRARYGGPVAASNGRSKRQRGEIETLPSGSLRVKVYAGVDPISGKRHYLTEVIPAGRTAAKEAEKARTRLLAQVDERRNPRTRATLDQFLDRWLEVADIEATTRMGYVNKLNKHVRPVLGKLPVGRLDPETLESFYASLRRCRDWCGGKAYVKHRIDGEHTCTAKCRPHVCKPLSASSVRQIHWILSGALSRAVRWRWIAVNPAGQAEPPAPPHPDPQPPNPADAARIINESWRDPDWGALVWLAMTTGARRGELCALRWQHLDLAAGVLTLRRSAYLDEHGELQEKDTKTHQQRRVALDPETIEVLRELHGRYVDRLAQLDVEADPADHVFSPEPDNSRGYRPDTITQRYGRLAVRLGITSHIHALRHYSATELINAGVDVRTVAGRLGHGGGGTTTLRVYAAWLSESDQRAAGTLAARMPPRPAAPTPRTTEDSPYQAIAAELREQIATAMLRVGDQLPAVAELAEAYGVSVGTAHRAVALLTAEGLVSVSRGRRATVACA</sequence>
<keyword evidence="2" id="KW-0805">Transcription regulation</keyword>
<dbReference type="SMART" id="SM00345">
    <property type="entry name" value="HTH_GNTR"/>
    <property type="match status" value="1"/>
</dbReference>
<evidence type="ECO:0000259" key="7">
    <source>
        <dbReference type="PROSITE" id="PS51898"/>
    </source>
</evidence>
<dbReference type="Gene3D" id="1.10.443.10">
    <property type="entry name" value="Intergrase catalytic core"/>
    <property type="match status" value="1"/>
</dbReference>
<dbReference type="PROSITE" id="PS51898">
    <property type="entry name" value="TYR_RECOMBINASE"/>
    <property type="match status" value="1"/>
</dbReference>
<dbReference type="InterPro" id="IPR011010">
    <property type="entry name" value="DNA_brk_join_enz"/>
</dbReference>
<dbReference type="InterPro" id="IPR002104">
    <property type="entry name" value="Integrase_catalytic"/>
</dbReference>
<dbReference type="EMBL" id="SJJR01000012">
    <property type="protein sequence ID" value="TCB95822.1"/>
    <property type="molecule type" value="Genomic_DNA"/>
</dbReference>
<keyword evidence="9" id="KW-1185">Reference proteome</keyword>
<dbReference type="Proteomes" id="UP000292274">
    <property type="component" value="Unassembled WGS sequence"/>
</dbReference>
<comment type="caution">
    <text evidence="8">The sequence shown here is derived from an EMBL/GenBank/DDBJ whole genome shotgun (WGS) entry which is preliminary data.</text>
</comment>
<evidence type="ECO:0000313" key="9">
    <source>
        <dbReference type="Proteomes" id="UP000292274"/>
    </source>
</evidence>
<dbReference type="InterPro" id="IPR036388">
    <property type="entry name" value="WH-like_DNA-bd_sf"/>
</dbReference>
<dbReference type="Pfam" id="PF00589">
    <property type="entry name" value="Phage_integrase"/>
    <property type="match status" value="1"/>
</dbReference>
<dbReference type="AlphaFoldDB" id="A0A4R0GHI3"/>
<keyword evidence="5" id="KW-0233">DNA recombination</keyword>
<dbReference type="InterPro" id="IPR050090">
    <property type="entry name" value="Tyrosine_recombinase_XerCD"/>
</dbReference>
<evidence type="ECO:0000313" key="8">
    <source>
        <dbReference type="EMBL" id="TCB95822.1"/>
    </source>
</evidence>
<dbReference type="Pfam" id="PF14659">
    <property type="entry name" value="Phage_int_SAM_3"/>
    <property type="match status" value="1"/>
</dbReference>
<evidence type="ECO:0000256" key="4">
    <source>
        <dbReference type="ARBA" id="ARBA00023163"/>
    </source>
</evidence>